<organism evidence="2 3">
    <name type="scientific">Candidatus Edwardsbacteria bacterium GWF2_54_11</name>
    <dbReference type="NCBI Taxonomy" id="1817851"/>
    <lineage>
        <taxon>Bacteria</taxon>
        <taxon>Candidatus Edwardsiibacteriota</taxon>
    </lineage>
</organism>
<name>A0A1F5RCC7_9BACT</name>
<dbReference type="EMBL" id="MFFM01000034">
    <property type="protein sequence ID" value="OGF12062.1"/>
    <property type="molecule type" value="Genomic_DNA"/>
</dbReference>
<sequence length="159" mass="17748">MTKSNCPHCGAAFTGLICDFCGALVGMTDTVERQRQALDELHRLIVNSPWEKQLLLIKNGYLPDDANLLMDAGLKCISLINDAEVRSGRSDAAQGRLEAVITKLQLRPRDQEISKALQLFRERLDKSARSKARDTRLGLGLFAVIFAAIIVLVMYFSRR</sequence>
<evidence type="ECO:0000313" key="3">
    <source>
        <dbReference type="Proteomes" id="UP000177230"/>
    </source>
</evidence>
<reference evidence="2 3" key="1">
    <citation type="journal article" date="2016" name="Nat. Commun.">
        <title>Thousands of microbial genomes shed light on interconnected biogeochemical processes in an aquifer system.</title>
        <authorList>
            <person name="Anantharaman K."/>
            <person name="Brown C.T."/>
            <person name="Hug L.A."/>
            <person name="Sharon I."/>
            <person name="Castelle C.J."/>
            <person name="Probst A.J."/>
            <person name="Thomas B.C."/>
            <person name="Singh A."/>
            <person name="Wilkins M.J."/>
            <person name="Karaoz U."/>
            <person name="Brodie E.L."/>
            <person name="Williams K.H."/>
            <person name="Hubbard S.S."/>
            <person name="Banfield J.F."/>
        </authorList>
    </citation>
    <scope>NUCLEOTIDE SEQUENCE [LARGE SCALE GENOMIC DNA]</scope>
</reference>
<feature type="transmembrane region" description="Helical" evidence="1">
    <location>
        <begin position="137"/>
        <end position="156"/>
    </location>
</feature>
<dbReference type="Proteomes" id="UP000177230">
    <property type="component" value="Unassembled WGS sequence"/>
</dbReference>
<proteinExistence type="predicted"/>
<gene>
    <name evidence="2" type="ORF">A2024_03485</name>
</gene>
<keyword evidence="1" id="KW-0812">Transmembrane</keyword>
<evidence type="ECO:0000313" key="2">
    <source>
        <dbReference type="EMBL" id="OGF12062.1"/>
    </source>
</evidence>
<accession>A0A1F5RCC7</accession>
<dbReference type="AlphaFoldDB" id="A0A1F5RCC7"/>
<keyword evidence="1" id="KW-0472">Membrane</keyword>
<protein>
    <submittedName>
        <fullName evidence="2">Uncharacterized protein</fullName>
    </submittedName>
</protein>
<keyword evidence="1" id="KW-1133">Transmembrane helix</keyword>
<evidence type="ECO:0000256" key="1">
    <source>
        <dbReference type="SAM" id="Phobius"/>
    </source>
</evidence>
<comment type="caution">
    <text evidence="2">The sequence shown here is derived from an EMBL/GenBank/DDBJ whole genome shotgun (WGS) entry which is preliminary data.</text>
</comment>